<comment type="caution">
    <text evidence="1">The sequence shown here is derived from an EMBL/GenBank/DDBJ whole genome shotgun (WGS) entry which is preliminary data.</text>
</comment>
<accession>A0ABD2WQT5</accession>
<evidence type="ECO:0000313" key="2">
    <source>
        <dbReference type="Proteomes" id="UP001627154"/>
    </source>
</evidence>
<sequence length="87" mass="9321">MNCSSIAGAAIHVVLSPLLHAGARDSLKIHNNFAAATDFTFIYEYLCGLRPNQTTAATTTTTTTLCVCTLTCVCIRARLVFNAAARR</sequence>
<keyword evidence="2" id="KW-1185">Reference proteome</keyword>
<reference evidence="1 2" key="1">
    <citation type="journal article" date="2024" name="bioRxiv">
        <title>A reference genome for Trichogramma kaykai: A tiny desert-dwelling parasitoid wasp with competing sex-ratio distorters.</title>
        <authorList>
            <person name="Culotta J."/>
            <person name="Lindsey A.R."/>
        </authorList>
    </citation>
    <scope>NUCLEOTIDE SEQUENCE [LARGE SCALE GENOMIC DNA]</scope>
    <source>
        <strain evidence="1 2">KSX58</strain>
    </source>
</reference>
<dbReference type="EMBL" id="JBJJXI010000080">
    <property type="protein sequence ID" value="KAL3395476.1"/>
    <property type="molecule type" value="Genomic_DNA"/>
</dbReference>
<protein>
    <recommendedName>
        <fullName evidence="3">Secreted protein</fullName>
    </recommendedName>
</protein>
<organism evidence="1 2">
    <name type="scientific">Trichogramma kaykai</name>
    <dbReference type="NCBI Taxonomy" id="54128"/>
    <lineage>
        <taxon>Eukaryota</taxon>
        <taxon>Metazoa</taxon>
        <taxon>Ecdysozoa</taxon>
        <taxon>Arthropoda</taxon>
        <taxon>Hexapoda</taxon>
        <taxon>Insecta</taxon>
        <taxon>Pterygota</taxon>
        <taxon>Neoptera</taxon>
        <taxon>Endopterygota</taxon>
        <taxon>Hymenoptera</taxon>
        <taxon>Apocrita</taxon>
        <taxon>Proctotrupomorpha</taxon>
        <taxon>Chalcidoidea</taxon>
        <taxon>Trichogrammatidae</taxon>
        <taxon>Trichogramma</taxon>
    </lineage>
</organism>
<proteinExistence type="predicted"/>
<evidence type="ECO:0008006" key="3">
    <source>
        <dbReference type="Google" id="ProtNLM"/>
    </source>
</evidence>
<evidence type="ECO:0000313" key="1">
    <source>
        <dbReference type="EMBL" id="KAL3395476.1"/>
    </source>
</evidence>
<dbReference type="Proteomes" id="UP001627154">
    <property type="component" value="Unassembled WGS sequence"/>
</dbReference>
<name>A0ABD2WQT5_9HYME</name>
<dbReference type="AlphaFoldDB" id="A0ABD2WQT5"/>
<gene>
    <name evidence="1" type="ORF">TKK_010311</name>
</gene>